<evidence type="ECO:0000256" key="6">
    <source>
        <dbReference type="ARBA" id="ARBA00022691"/>
    </source>
</evidence>
<dbReference type="EMBL" id="CP022387">
    <property type="protein sequence ID" value="ATA89236.1"/>
    <property type="molecule type" value="Genomic_DNA"/>
</dbReference>
<sequence length="1106" mass="127847">MITKNNFKQLLTHLGFAEHKNIFTKKIHSYELKVDFKNENLIYPDGLTAHRDTTKNFSQPENFVVFECVHNLLQSGYKPKHIILEQGMPGGHGMTGGFCDIIVQDNDKIPYLLIECKTADDKKSKEFSKAWNKMKKDGGQLFNYYNSYRQAKWICLYTTDFDEETQKHSPLYHLISMQDNNEYLQTNSHFRSFREVADANSGKEEYFKVWKETYQCDFISHNLFESEIFKVGNRPFGIDDLKIVDGETIAKKYHQFATIMRQHNVSGRENAFDKLVNLFLCKVVDENKNSDNLKVYWRGAASDDHFSLQDRLQKLYKVGMFDFLGEDVTYIEESEIENAFKFFKNKKDETKKTILDYFKQLKFYSNNAFAFLDVHNENLFLQNAIILKEVVQMLQDIRLKNEDEQHQFLGDLFEGFLDQGVKQSEGQFFTPMPIVKFLISSLPLEQILHNEATPKVIDYACGAGHFLTEYATQTKQIIGSGDKEKLNTHYQNIYGIEKEYRLSKVAKVSAFMYGQDQINIIYADALAKNSRIKNNDFNVLVANPPYSVKGFLATLSDEDKQAFDLYDNLSEDSFNSIETFFIEKAKQLLKTDGVAAIVLPSSILTNGNIYIKCREIILKYFDLVAIAEFGSGTFGKTGTNTATLFLRRKEQKPDIAEHYKNRVEEWFKGDFNTQIQQIFADEHLLQNYCTHCGLDFSEYKKFLQGQENTIFDSEIFADYKKEFDNSTEIKGKNGLKSKQYFKKSSKQEQEDLLNEKFREKVLQKEKEKVYFYLLAQDNTTEVLIVKSPEDKKARKTFLGYEWSSAKGNEGIKYLGGTERKENEDDTLEVLKGIYGIQTPLFNPNHLGDENKINTYIRKHFMGESFTISEENKDFVSLLPLTDMLDFSRTSFDKVLRTSVQKKIEVKSKYPLVKLGDVTEILSGGTPDTKNSEYWNNGTICWATLVDTKNKYLTDTQRKITQKGLSESSAKLLPINTVIFSSRATIGEVTIAKVETSTNQGYKNFICNERKINYLYLYYILKDQAKNIEEIAGGMTYKEISKTDLSNFKIPLPPLPIQEQIVAECEKIDQEYENSRMSIEAYRGKIAQIFHDLQVLEKTEWGGGKTL</sequence>
<evidence type="ECO:0000259" key="11">
    <source>
        <dbReference type="Pfam" id="PF02384"/>
    </source>
</evidence>
<feature type="domain" description="DNA methylase adenine-specific" evidence="11">
    <location>
        <begin position="406"/>
        <end position="652"/>
    </location>
</feature>
<evidence type="ECO:0000256" key="2">
    <source>
        <dbReference type="ARBA" id="ARBA00010923"/>
    </source>
</evidence>
<dbReference type="Proteomes" id="UP000217348">
    <property type="component" value="Chromosome"/>
</dbReference>
<proteinExistence type="inferred from homology"/>
<dbReference type="InterPro" id="IPR002052">
    <property type="entry name" value="DNA_methylase_N6_adenine_CS"/>
</dbReference>
<evidence type="ECO:0000256" key="8">
    <source>
        <dbReference type="ARBA" id="ARBA00023125"/>
    </source>
</evidence>
<accession>A0A250FZ12</accession>
<keyword evidence="6" id="KW-0949">S-adenosyl-L-methionine</keyword>
<comment type="similarity">
    <text evidence="1">Belongs to the N(4)/N(6)-methyltransferase family.</text>
</comment>
<evidence type="ECO:0000256" key="5">
    <source>
        <dbReference type="ARBA" id="ARBA00022679"/>
    </source>
</evidence>
<dbReference type="Gene3D" id="3.40.50.150">
    <property type="entry name" value="Vaccinia Virus protein VP39"/>
    <property type="match status" value="1"/>
</dbReference>
<dbReference type="GO" id="GO:0003677">
    <property type="term" value="F:DNA binding"/>
    <property type="evidence" value="ECO:0007669"/>
    <property type="project" value="UniProtKB-KW"/>
</dbReference>
<gene>
    <name evidence="12" type="ORF">CGC58_05560</name>
</gene>
<evidence type="ECO:0000259" key="10">
    <source>
        <dbReference type="Pfam" id="PF01420"/>
    </source>
</evidence>
<evidence type="ECO:0000256" key="9">
    <source>
        <dbReference type="ARBA" id="ARBA00047942"/>
    </source>
</evidence>
<name>A0A250FZ12_9FLAO</name>
<keyword evidence="7" id="KW-0680">Restriction system</keyword>
<dbReference type="InterPro" id="IPR003356">
    <property type="entry name" value="DNA_methylase_A-5"/>
</dbReference>
<comment type="similarity">
    <text evidence="2">Belongs to the type-I restriction system S methylase family.</text>
</comment>
<dbReference type="GO" id="GO:0009307">
    <property type="term" value="P:DNA restriction-modification system"/>
    <property type="evidence" value="ECO:0007669"/>
    <property type="project" value="UniProtKB-KW"/>
</dbReference>
<dbReference type="InterPro" id="IPR051537">
    <property type="entry name" value="DNA_Adenine_Mtase"/>
</dbReference>
<organism evidence="12 13">
    <name type="scientific">Capnocytophaga stomatis</name>
    <dbReference type="NCBI Taxonomy" id="1848904"/>
    <lineage>
        <taxon>Bacteria</taxon>
        <taxon>Pseudomonadati</taxon>
        <taxon>Bacteroidota</taxon>
        <taxon>Flavobacteriia</taxon>
        <taxon>Flavobacteriales</taxon>
        <taxon>Flavobacteriaceae</taxon>
        <taxon>Capnocytophaga</taxon>
    </lineage>
</organism>
<keyword evidence="8" id="KW-0238">DNA-binding</keyword>
<dbReference type="PANTHER" id="PTHR42933">
    <property type="entry name" value="SLR6095 PROTEIN"/>
    <property type="match status" value="1"/>
</dbReference>
<dbReference type="InterPro" id="IPR029063">
    <property type="entry name" value="SAM-dependent_MTases_sf"/>
</dbReference>
<dbReference type="PRINTS" id="PR00507">
    <property type="entry name" value="N12N6MTFRASE"/>
</dbReference>
<dbReference type="Pfam" id="PF02384">
    <property type="entry name" value="N6_Mtase"/>
    <property type="match status" value="1"/>
</dbReference>
<dbReference type="KEGG" id="csto:CGC58_05560"/>
<dbReference type="PROSITE" id="PS00092">
    <property type="entry name" value="N6_MTASE"/>
    <property type="match status" value="1"/>
</dbReference>
<reference evidence="13" key="1">
    <citation type="submission" date="2017-06" db="EMBL/GenBank/DDBJ databases">
        <title>Capnocytophaga spp. assemblies.</title>
        <authorList>
            <person name="Gulvik C.A."/>
        </authorList>
    </citation>
    <scope>NUCLEOTIDE SEQUENCE [LARGE SCALE GENOMIC DNA]</scope>
    <source>
        <strain evidence="13">H2177</strain>
    </source>
</reference>
<dbReference type="Gene3D" id="3.90.220.20">
    <property type="entry name" value="DNA methylase specificity domains"/>
    <property type="match status" value="1"/>
</dbReference>
<evidence type="ECO:0000256" key="3">
    <source>
        <dbReference type="ARBA" id="ARBA00011900"/>
    </source>
</evidence>
<dbReference type="SUPFAM" id="SSF116734">
    <property type="entry name" value="DNA methylase specificity domain"/>
    <property type="match status" value="1"/>
</dbReference>
<dbReference type="AlphaFoldDB" id="A0A250FZ12"/>
<evidence type="ECO:0000256" key="7">
    <source>
        <dbReference type="ARBA" id="ARBA00022747"/>
    </source>
</evidence>
<dbReference type="Gene3D" id="1.20.1260.30">
    <property type="match status" value="1"/>
</dbReference>
<dbReference type="PANTHER" id="PTHR42933:SF4">
    <property type="entry name" value="TYPE I RESTRICTION ENZYME ECOKI METHYLASE SUBUNIT"/>
    <property type="match status" value="1"/>
</dbReference>
<keyword evidence="4 12" id="KW-0489">Methyltransferase</keyword>
<dbReference type="InterPro" id="IPR044946">
    <property type="entry name" value="Restrct_endonuc_typeI_TRD_sf"/>
</dbReference>
<evidence type="ECO:0000313" key="13">
    <source>
        <dbReference type="Proteomes" id="UP000217348"/>
    </source>
</evidence>
<dbReference type="CDD" id="cd17273">
    <property type="entry name" value="RMtype1_S_EcoJA69PI-TRD1-CR1_like"/>
    <property type="match status" value="1"/>
</dbReference>
<dbReference type="GO" id="GO:0032259">
    <property type="term" value="P:methylation"/>
    <property type="evidence" value="ECO:0007669"/>
    <property type="project" value="UniProtKB-KW"/>
</dbReference>
<dbReference type="Pfam" id="PF01420">
    <property type="entry name" value="Methylase_S"/>
    <property type="match status" value="1"/>
</dbReference>
<dbReference type="InterPro" id="IPR038333">
    <property type="entry name" value="T1MK-like_N_sf"/>
</dbReference>
<dbReference type="GO" id="GO:0008170">
    <property type="term" value="F:N-methyltransferase activity"/>
    <property type="evidence" value="ECO:0007669"/>
    <property type="project" value="InterPro"/>
</dbReference>
<dbReference type="SUPFAM" id="SSF53335">
    <property type="entry name" value="S-adenosyl-L-methionine-dependent methyltransferases"/>
    <property type="match status" value="1"/>
</dbReference>
<dbReference type="GO" id="GO:0009007">
    <property type="term" value="F:site-specific DNA-methyltransferase (adenine-specific) activity"/>
    <property type="evidence" value="ECO:0007669"/>
    <property type="project" value="UniProtKB-EC"/>
</dbReference>
<dbReference type="RefSeq" id="WP_095895678.1">
    <property type="nucleotide sequence ID" value="NZ_CP022387.1"/>
</dbReference>
<comment type="catalytic activity">
    <reaction evidence="9">
        <text>a 2'-deoxyadenosine in DNA + S-adenosyl-L-methionine = an N(6)-methyl-2'-deoxyadenosine in DNA + S-adenosyl-L-homocysteine + H(+)</text>
        <dbReference type="Rhea" id="RHEA:15197"/>
        <dbReference type="Rhea" id="RHEA-COMP:12418"/>
        <dbReference type="Rhea" id="RHEA-COMP:12419"/>
        <dbReference type="ChEBI" id="CHEBI:15378"/>
        <dbReference type="ChEBI" id="CHEBI:57856"/>
        <dbReference type="ChEBI" id="CHEBI:59789"/>
        <dbReference type="ChEBI" id="CHEBI:90615"/>
        <dbReference type="ChEBI" id="CHEBI:90616"/>
        <dbReference type="EC" id="2.1.1.72"/>
    </reaction>
</comment>
<feature type="domain" description="Type I restriction modification DNA specificity" evidence="10">
    <location>
        <begin position="911"/>
        <end position="1073"/>
    </location>
</feature>
<dbReference type="REBASE" id="218469">
    <property type="entry name" value="CstH2177ORF5560P"/>
</dbReference>
<dbReference type="InterPro" id="IPR000055">
    <property type="entry name" value="Restrct_endonuc_typeI_TRD"/>
</dbReference>
<evidence type="ECO:0000256" key="1">
    <source>
        <dbReference type="ARBA" id="ARBA00006594"/>
    </source>
</evidence>
<dbReference type="EC" id="2.1.1.72" evidence="3"/>
<dbReference type="OrthoDB" id="9814572at2"/>
<keyword evidence="5 12" id="KW-0808">Transferase</keyword>
<protein>
    <recommendedName>
        <fullName evidence="3">site-specific DNA-methyltransferase (adenine-specific)</fullName>
        <ecNumber evidence="3">2.1.1.72</ecNumber>
    </recommendedName>
</protein>
<evidence type="ECO:0000256" key="4">
    <source>
        <dbReference type="ARBA" id="ARBA00022603"/>
    </source>
</evidence>
<evidence type="ECO:0000313" key="12">
    <source>
        <dbReference type="EMBL" id="ATA89236.1"/>
    </source>
</evidence>